<accession>A0A0V1FIV0</accession>
<dbReference type="GO" id="GO:0007264">
    <property type="term" value="P:small GTPase-mediated signal transduction"/>
    <property type="evidence" value="ECO:0007669"/>
    <property type="project" value="UniProtKB-UniRule"/>
</dbReference>
<comment type="function">
    <text evidence="5">Substrate-binding subunit (component A) of the Rab geranylgeranyltransferase (GGTase) complex. Binds unprenylated Rab proteins and presents the substrate peptide to the catalytic component B. The component A is thought to be regenerated by transferring its prenylated Rab back to the donor membrane.</text>
</comment>
<evidence type="ECO:0000256" key="3">
    <source>
        <dbReference type="ARBA" id="ARBA00022468"/>
    </source>
</evidence>
<dbReference type="InterPro" id="IPR001738">
    <property type="entry name" value="Rab_escort"/>
</dbReference>
<evidence type="ECO:0000313" key="7">
    <source>
        <dbReference type="Proteomes" id="UP000054995"/>
    </source>
</evidence>
<dbReference type="FunFam" id="1.10.405.10:FF:000003">
    <property type="entry name" value="Rab proteins geranylgeranyltransferase component A"/>
    <property type="match status" value="1"/>
</dbReference>
<keyword evidence="4 5" id="KW-0963">Cytoplasm</keyword>
<organism evidence="6 7">
    <name type="scientific">Trichinella pseudospiralis</name>
    <name type="common">Parasitic roundworm</name>
    <dbReference type="NCBI Taxonomy" id="6337"/>
    <lineage>
        <taxon>Eukaryota</taxon>
        <taxon>Metazoa</taxon>
        <taxon>Ecdysozoa</taxon>
        <taxon>Nematoda</taxon>
        <taxon>Enoplea</taxon>
        <taxon>Dorylaimia</taxon>
        <taxon>Trichinellida</taxon>
        <taxon>Trichinellidae</taxon>
        <taxon>Trichinella</taxon>
    </lineage>
</organism>
<dbReference type="PANTHER" id="PTHR11787:SF4">
    <property type="entry name" value="CHM, RAB ESCORT PROTEIN 1"/>
    <property type="match status" value="1"/>
</dbReference>
<reference evidence="6 7" key="1">
    <citation type="submission" date="2015-01" db="EMBL/GenBank/DDBJ databases">
        <title>Evolution of Trichinella species and genotypes.</title>
        <authorList>
            <person name="Korhonen P.K."/>
            <person name="Edoardo P."/>
            <person name="Giuseppe L.R."/>
            <person name="Gasser R.B."/>
        </authorList>
    </citation>
    <scope>NUCLEOTIDE SEQUENCE [LARGE SCALE GENOMIC DNA]</scope>
    <source>
        <strain evidence="6">ISS470</strain>
    </source>
</reference>
<keyword evidence="7" id="KW-1185">Reference proteome</keyword>
<dbReference type="Gene3D" id="1.10.405.10">
    <property type="entry name" value="Guanine Nucleotide Dissociation Inhibitor, domain 1"/>
    <property type="match status" value="1"/>
</dbReference>
<keyword evidence="3 5" id="KW-0343">GTPase activation</keyword>
<dbReference type="EMBL" id="JYDT01000079">
    <property type="protein sequence ID" value="KRY85976.1"/>
    <property type="molecule type" value="Genomic_DNA"/>
</dbReference>
<dbReference type="PANTHER" id="PTHR11787">
    <property type="entry name" value="RAB GDP-DISSOCIATION INHIBITOR"/>
    <property type="match status" value="1"/>
</dbReference>
<evidence type="ECO:0000256" key="2">
    <source>
        <dbReference type="ARBA" id="ARBA00005593"/>
    </source>
</evidence>
<comment type="subcellular location">
    <subcellularLocation>
        <location evidence="1 5">Cytoplasm</location>
    </subcellularLocation>
</comment>
<dbReference type="GO" id="GO:0005829">
    <property type="term" value="C:cytosol"/>
    <property type="evidence" value="ECO:0007669"/>
    <property type="project" value="TreeGrafter"/>
</dbReference>
<comment type="caution">
    <text evidence="6">The sequence shown here is derived from an EMBL/GenBank/DDBJ whole genome shotgun (WGS) entry which is preliminary data.</text>
</comment>
<gene>
    <name evidence="6" type="primary">Chml</name>
    <name evidence="6" type="ORF">T4D_11846</name>
</gene>
<keyword evidence="6" id="KW-0808">Transferase</keyword>
<dbReference type="GO" id="GO:0005634">
    <property type="term" value="C:nucleus"/>
    <property type="evidence" value="ECO:0007669"/>
    <property type="project" value="TreeGrafter"/>
</dbReference>
<dbReference type="GO" id="GO:0005968">
    <property type="term" value="C:Rab-protein geranylgeranyltransferase complex"/>
    <property type="evidence" value="ECO:0007669"/>
    <property type="project" value="UniProtKB-UniRule"/>
</dbReference>
<dbReference type="GO" id="GO:0006886">
    <property type="term" value="P:intracellular protein transport"/>
    <property type="evidence" value="ECO:0007669"/>
    <property type="project" value="InterPro"/>
</dbReference>
<dbReference type="InterPro" id="IPR036188">
    <property type="entry name" value="FAD/NAD-bd_sf"/>
</dbReference>
<dbReference type="GO" id="GO:0016740">
    <property type="term" value="F:transferase activity"/>
    <property type="evidence" value="ECO:0007669"/>
    <property type="project" value="UniProtKB-KW"/>
</dbReference>
<dbReference type="AlphaFoldDB" id="A0A0V1FIV0"/>
<protein>
    <recommendedName>
        <fullName evidence="5">Rab proteins geranylgeranyltransferase component A</fullName>
    </recommendedName>
</protein>
<evidence type="ECO:0000256" key="1">
    <source>
        <dbReference type="ARBA" id="ARBA00004496"/>
    </source>
</evidence>
<dbReference type="SUPFAM" id="SSF51905">
    <property type="entry name" value="FAD/NAD(P)-binding domain"/>
    <property type="match status" value="1"/>
</dbReference>
<dbReference type="GO" id="GO:0016192">
    <property type="term" value="P:vesicle-mediated transport"/>
    <property type="evidence" value="ECO:0007669"/>
    <property type="project" value="TreeGrafter"/>
</dbReference>
<dbReference type="InterPro" id="IPR018203">
    <property type="entry name" value="GDP_dissociation_inhibitor"/>
</dbReference>
<dbReference type="Proteomes" id="UP000054995">
    <property type="component" value="Unassembled WGS sequence"/>
</dbReference>
<comment type="similarity">
    <text evidence="2 5">Belongs to the Rab GDI family.</text>
</comment>
<dbReference type="Gene3D" id="3.30.519.10">
    <property type="entry name" value="Guanine Nucleotide Dissociation Inhibitor, domain 2"/>
    <property type="match status" value="1"/>
</dbReference>
<dbReference type="Pfam" id="PF00996">
    <property type="entry name" value="GDI"/>
    <property type="match status" value="1"/>
</dbReference>
<dbReference type="PRINTS" id="PR00891">
    <property type="entry name" value="RABGDIREP"/>
</dbReference>
<evidence type="ECO:0000256" key="5">
    <source>
        <dbReference type="PIRNR" id="PIRNR016550"/>
    </source>
</evidence>
<name>A0A0V1FIV0_TRIPS</name>
<evidence type="ECO:0000313" key="6">
    <source>
        <dbReference type="EMBL" id="KRY85976.1"/>
    </source>
</evidence>
<dbReference type="GO" id="GO:0005092">
    <property type="term" value="F:GDP-dissociation inhibitor activity"/>
    <property type="evidence" value="ECO:0007669"/>
    <property type="project" value="InterPro"/>
</dbReference>
<dbReference type="GO" id="GO:0005096">
    <property type="term" value="F:GTPase activator activity"/>
    <property type="evidence" value="ECO:0007669"/>
    <property type="project" value="UniProtKB-UniRule"/>
</dbReference>
<sequence>MQEDELPDRFSVILLGTGFSESILSAACSTAGFSVLHIDRQVDLLYFSVNCDNYYIVYDFFNMYAEFYICFFSSDVYGGNLATFDLDHLIKWLHNGGILSNSEEEMQAFDLAGFINEDERLFPIGDRQQIGKTIFNVKYEWHIPGKEEKVIEGVEVKNIDEIAKPIDRDYLKENNHRFNIDTNPRVVYANGSLVKLLLRSECAPYLEFKCIDRLFTYFQDELRTVPCSRTEVFASREIEKMDKRLLMQFLSFCFQFEKFPEQWTEFENRPAVEFMEYKKLPPLVQHNLLQALALGTSQTTTKQFLQRLHRFIQGVGRFGTSPYLWTIHGSGELPQAFCRCAAVNGAVYCLRRPVRAWIFNKQCKAVVAVVIGNQRVDCDFLVTDRSYIPEELWPAELEGDDHIARAILITDKTLRVSKSQLKPVENVSVSMLAFCTEANENPILLFDAASGVCASPKGTSVVNIMSPVSCNDAREQLQPTVQRLFSTASSGNSDADNNEKPRLIFSAYFTQKVAKSDVDLAKKKLFDNVIVTSLPSYNVDLDDVVDETEKLFKILWNDMPFFPPQKSDTSVEEMEE</sequence>
<evidence type="ECO:0000256" key="4">
    <source>
        <dbReference type="ARBA" id="ARBA00022490"/>
    </source>
</evidence>
<dbReference type="PIRSF" id="PIRSF016550">
    <property type="entry name" value="Rab_ger_ger_transf_A_euk"/>
    <property type="match status" value="1"/>
</dbReference>
<dbReference type="Gene3D" id="3.50.50.60">
    <property type="entry name" value="FAD/NAD(P)-binding domain"/>
    <property type="match status" value="2"/>
</dbReference>
<dbReference type="SUPFAM" id="SSF54373">
    <property type="entry name" value="FAD-linked reductases, C-terminal domain"/>
    <property type="match status" value="1"/>
</dbReference>
<proteinExistence type="inferred from homology"/>
<dbReference type="OrthoDB" id="1923006at2759"/>